<evidence type="ECO:0000313" key="4">
    <source>
        <dbReference type="Proteomes" id="UP000013523"/>
    </source>
</evidence>
<keyword evidence="3" id="KW-0645">Protease</keyword>
<keyword evidence="4" id="KW-1185">Reference proteome</keyword>
<keyword evidence="1" id="KW-1133">Transmembrane helix</keyword>
<evidence type="ECO:0000259" key="2">
    <source>
        <dbReference type="Pfam" id="PF02517"/>
    </source>
</evidence>
<dbReference type="GO" id="GO:0080120">
    <property type="term" value="P:CAAX-box protein maturation"/>
    <property type="evidence" value="ECO:0007669"/>
    <property type="project" value="UniProtKB-ARBA"/>
</dbReference>
<dbReference type="AlphaFoldDB" id="R4K6S3"/>
<dbReference type="Pfam" id="PF02517">
    <property type="entry name" value="Rce1-like"/>
    <property type="match status" value="1"/>
</dbReference>
<dbReference type="PANTHER" id="PTHR39430">
    <property type="entry name" value="MEMBRANE-ASSOCIATED PROTEASE-RELATED"/>
    <property type="match status" value="1"/>
</dbReference>
<dbReference type="InterPro" id="IPR003675">
    <property type="entry name" value="Rce1/LyrA-like_dom"/>
</dbReference>
<feature type="transmembrane region" description="Helical" evidence="1">
    <location>
        <begin position="21"/>
        <end position="48"/>
    </location>
</feature>
<dbReference type="OrthoDB" id="324900at2"/>
<dbReference type="KEGG" id="cpas:Clopa_0276"/>
<feature type="transmembrane region" description="Helical" evidence="1">
    <location>
        <begin position="147"/>
        <end position="163"/>
    </location>
</feature>
<dbReference type="RefSeq" id="WP_015613667.1">
    <property type="nucleotide sequence ID" value="NC_021182.1"/>
</dbReference>
<dbReference type="GO" id="GO:0004175">
    <property type="term" value="F:endopeptidase activity"/>
    <property type="evidence" value="ECO:0007669"/>
    <property type="project" value="UniProtKB-ARBA"/>
</dbReference>
<dbReference type="PATRIC" id="fig|86416.3.peg.251"/>
<organism evidence="3 4">
    <name type="scientific">Clostridium pasteurianum BC1</name>
    <dbReference type="NCBI Taxonomy" id="86416"/>
    <lineage>
        <taxon>Bacteria</taxon>
        <taxon>Bacillati</taxon>
        <taxon>Bacillota</taxon>
        <taxon>Clostridia</taxon>
        <taxon>Eubacteriales</taxon>
        <taxon>Clostridiaceae</taxon>
        <taxon>Clostridium</taxon>
    </lineage>
</organism>
<protein>
    <submittedName>
        <fullName evidence="3">Putative metal-dependent membrane protease</fullName>
    </submittedName>
</protein>
<feature type="transmembrane region" description="Helical" evidence="1">
    <location>
        <begin position="68"/>
        <end position="89"/>
    </location>
</feature>
<keyword evidence="1" id="KW-0812">Transmembrane</keyword>
<dbReference type="STRING" id="86416.Clopa_0276"/>
<dbReference type="GO" id="GO:0006508">
    <property type="term" value="P:proteolysis"/>
    <property type="evidence" value="ECO:0007669"/>
    <property type="project" value="UniProtKB-KW"/>
</dbReference>
<keyword evidence="1" id="KW-0472">Membrane</keyword>
<evidence type="ECO:0000256" key="1">
    <source>
        <dbReference type="SAM" id="Phobius"/>
    </source>
</evidence>
<feature type="transmembrane region" description="Helical" evidence="1">
    <location>
        <begin position="206"/>
        <end position="224"/>
    </location>
</feature>
<gene>
    <name evidence="3" type="ORF">Clopa_0276</name>
</gene>
<dbReference type="PANTHER" id="PTHR39430:SF1">
    <property type="entry name" value="PROTEASE"/>
    <property type="match status" value="1"/>
</dbReference>
<keyword evidence="3" id="KW-0378">Hydrolase</keyword>
<dbReference type="EMBL" id="CP003261">
    <property type="protein sequence ID" value="AGK95340.1"/>
    <property type="molecule type" value="Genomic_DNA"/>
</dbReference>
<evidence type="ECO:0000313" key="3">
    <source>
        <dbReference type="EMBL" id="AGK95340.1"/>
    </source>
</evidence>
<accession>R4K6S3</accession>
<name>R4K6S3_CLOPA</name>
<feature type="transmembrane region" description="Helical" evidence="1">
    <location>
        <begin position="280"/>
        <end position="298"/>
    </location>
</feature>
<feature type="transmembrane region" description="Helical" evidence="1">
    <location>
        <begin position="184"/>
        <end position="200"/>
    </location>
</feature>
<sequence length="305" mass="34215">MFKNIFINKNSQPRAGWKIAIVFIFFTLLTFITQIAVGIVYTVIQLLYHQDLLKTASDLNKSLTLSTPLGFIATLLQCACMILSIVIFWRKFDKKPLRDIGLINLKDGCKDLIIGLILGAAALTIVFFILLVTGNIKLIGALNRPNFNTYALTGIILFIFVGINEEMFARGYCFTVLKQSTNKWIALIVSSIIFAAMHSLNSGISFLSYVNLFLFALLAMYMTIKSGNLWLSIGLHITWNYFEGNVFGFLVSGNETNGIYNVRNTADNIINGGQFGPEGGLIVTLILILCFLFMWKFYNRKIIHA</sequence>
<proteinExistence type="predicted"/>
<reference evidence="3 4" key="1">
    <citation type="submission" date="2012-01" db="EMBL/GenBank/DDBJ databases">
        <title>Complete sequence of chromosome of Clostridium pasteurianum BC1.</title>
        <authorList>
            <consortium name="US DOE Joint Genome Institute"/>
            <person name="Lucas S."/>
            <person name="Han J."/>
            <person name="Lapidus A."/>
            <person name="Cheng J.-F."/>
            <person name="Goodwin L."/>
            <person name="Pitluck S."/>
            <person name="Peters L."/>
            <person name="Mikhailova N."/>
            <person name="Teshima H."/>
            <person name="Detter J.C."/>
            <person name="Han C."/>
            <person name="Tapia R."/>
            <person name="Land M."/>
            <person name="Hauser L."/>
            <person name="Kyrpides N."/>
            <person name="Ivanova N."/>
            <person name="Pagani I."/>
            <person name="Dunn J."/>
            <person name="Taghavi S."/>
            <person name="Francis A."/>
            <person name="van der Lelie D."/>
            <person name="Woyke T."/>
        </authorList>
    </citation>
    <scope>NUCLEOTIDE SEQUENCE [LARGE SCALE GENOMIC DNA]</scope>
    <source>
        <strain evidence="3 4">BC1</strain>
    </source>
</reference>
<feature type="transmembrane region" description="Helical" evidence="1">
    <location>
        <begin position="112"/>
        <end position="132"/>
    </location>
</feature>
<dbReference type="eggNOG" id="COG1266">
    <property type="taxonomic scope" value="Bacteria"/>
</dbReference>
<feature type="transmembrane region" description="Helical" evidence="1">
    <location>
        <begin position="229"/>
        <end position="251"/>
    </location>
</feature>
<feature type="domain" description="CAAX prenyl protease 2/Lysostaphin resistance protein A-like" evidence="2">
    <location>
        <begin position="150"/>
        <end position="242"/>
    </location>
</feature>
<dbReference type="HOGENOM" id="CLU_051806_3_0_9"/>
<dbReference type="Proteomes" id="UP000013523">
    <property type="component" value="Chromosome"/>
</dbReference>